<dbReference type="Gene3D" id="2.130.10.130">
    <property type="entry name" value="Integrin alpha, N-terminal"/>
    <property type="match status" value="4"/>
</dbReference>
<dbReference type="PROSITE" id="PS51257">
    <property type="entry name" value="PROKAR_LIPOPROTEIN"/>
    <property type="match status" value="1"/>
</dbReference>
<dbReference type="InterPro" id="IPR027039">
    <property type="entry name" value="Crtac1"/>
</dbReference>
<proteinExistence type="predicted"/>
<keyword evidence="4" id="KW-1185">Reference proteome</keyword>
<dbReference type="Pfam" id="PF07593">
    <property type="entry name" value="UnbV_ASPIC"/>
    <property type="match status" value="1"/>
</dbReference>
<reference evidence="3 4" key="1">
    <citation type="submission" date="2023-05" db="EMBL/GenBank/DDBJ databases">
        <title>Novel species of genus Flectobacillus isolated from stream in China.</title>
        <authorList>
            <person name="Lu H."/>
        </authorList>
    </citation>
    <scope>NUCLEOTIDE SEQUENCE [LARGE SCALE GENOMIC DNA]</scope>
    <source>
        <strain evidence="3 4">KCTC 42575</strain>
    </source>
</reference>
<evidence type="ECO:0000256" key="1">
    <source>
        <dbReference type="ARBA" id="ARBA00022729"/>
    </source>
</evidence>
<dbReference type="EMBL" id="JASHIF010000029">
    <property type="protein sequence ID" value="MDI9862436.1"/>
    <property type="molecule type" value="Genomic_DNA"/>
</dbReference>
<gene>
    <name evidence="3" type="ORF">QM524_24645</name>
</gene>
<dbReference type="Proteomes" id="UP001236507">
    <property type="component" value="Unassembled WGS sequence"/>
</dbReference>
<dbReference type="PANTHER" id="PTHR16026">
    <property type="entry name" value="CARTILAGE ACIDIC PROTEIN 1"/>
    <property type="match status" value="1"/>
</dbReference>
<dbReference type="InterPro" id="IPR028994">
    <property type="entry name" value="Integrin_alpha_N"/>
</dbReference>
<keyword evidence="1" id="KW-0732">Signal</keyword>
<sequence>MRHFFLTTSKRYIFLFFIFLGGFTSCQKKTKSPLHFVSISSSQSHIDFSNTLTESDSVNFYTNEYMYIGSGVGVGDFDNDGLQDVIFVGSQVRPRLYLNKGTMQFEDITIKANIPELSWCTGVSIVDINQDGWQDIYICVSHHKNPQNRKNILLINQKNLTFKEEAQAYGLADEGFSTQACFLDYDKDGDLDVYVLNHQLFNPQPNKLVAPDSSGLSPAADHLYQNQGFDKALGHPVFKNVSRQTGILEDGYGLGVTVADFNHDTYPDIYVANDYLSNDKLWLNQQNGTFKNVIAQATQHQSYNSMGVDVADLNNDLLPDIMVLDMLQPTNERKKMMALGFSPEKYDMQRKLGYQPEFSRNMLQLHRGNQLVNQQQIPIFSEIGNLAGVAETDWSWSVLCADFDNDGWKDLHITNGLAKDLTNNDFLNFTKEAQQSSYQFGGGSNSLNTFDTKSIHDLRKKLDEFGPVKLNNFFFQNTQNLKFEDITQEVGLENPSISHGAAYADFDNDGDLDLVINNTNQKAFLYQNTLNDEDKNRHFLSVVLQGSQNNLDGFGTKVEVHHQGKVQMLEQQPVRGYASSVENRLHFGLGEYSLIDSLIVTWPNQKVQKLFRVKVDTSLLLKESDANELVDIHTKFFEDKGIGLDFIHQETPFFDYYNRRLQPQKYSQLGPCLAKVDINSDGLEDFFVGGASHQNGCFFMQEKTGGFKAQVLVQTSKLQEDLASVLVDTDNDGDLDLLLAGGSTEYPRGYHSSVQLFLNDGKGNFQQNLMAIPAQLQTFCTTLAVADIDHDGDQDIFVGGRLDAEHFPQLPQSYLLINQNGFFKEQTAQLAPELQYAGMITGAVWTDYNHDNQIDLVIVGEWTSVQFFKNQHGELSLDTQTSELTHRKGMWRSIIAKDLDADGDQDLVLGNWGLNQKYHISETRPYHLFAKDIDNNGTNELLPAYFLKNKTGDFELYPDLDRNQFAEQTPTIKKKFLLHRDFSETTMDELIKHIGNESLVDLSCDYAQSVWLENQAGKFVTHDLPIEAQMAPINAIEVTDVNADGMLDLILAGNEFQTEITTGRIDASYGLILLGTKQKRFIPQPIGYQGLFLRGDTKAMQLIHGVQKSYLVVAENNQRLKYYPIVSYKNNIHTKH</sequence>
<dbReference type="SUPFAM" id="SSF69318">
    <property type="entry name" value="Integrin alpha N-terminal domain"/>
    <property type="match status" value="2"/>
</dbReference>
<dbReference type="RefSeq" id="WP_283346691.1">
    <property type="nucleotide sequence ID" value="NZ_JASHIF010000029.1"/>
</dbReference>
<evidence type="ECO:0000313" key="3">
    <source>
        <dbReference type="EMBL" id="MDI9862436.1"/>
    </source>
</evidence>
<dbReference type="InterPro" id="IPR011519">
    <property type="entry name" value="UnbV_ASPIC"/>
</dbReference>
<organism evidence="3 4">
    <name type="scientific">Flectobacillus roseus</name>
    <dbReference type="NCBI Taxonomy" id="502259"/>
    <lineage>
        <taxon>Bacteria</taxon>
        <taxon>Pseudomonadati</taxon>
        <taxon>Bacteroidota</taxon>
        <taxon>Cytophagia</taxon>
        <taxon>Cytophagales</taxon>
        <taxon>Flectobacillaceae</taxon>
        <taxon>Flectobacillus</taxon>
    </lineage>
</organism>
<dbReference type="InterPro" id="IPR013517">
    <property type="entry name" value="FG-GAP"/>
</dbReference>
<dbReference type="PANTHER" id="PTHR16026:SF0">
    <property type="entry name" value="CARTILAGE ACIDIC PROTEIN 1"/>
    <property type="match status" value="1"/>
</dbReference>
<accession>A0ABT6YH01</accession>
<evidence type="ECO:0000259" key="2">
    <source>
        <dbReference type="Pfam" id="PF07593"/>
    </source>
</evidence>
<name>A0ABT6YH01_9BACT</name>
<dbReference type="Pfam" id="PF13517">
    <property type="entry name" value="FG-GAP_3"/>
    <property type="match status" value="4"/>
</dbReference>
<feature type="domain" description="ASPIC/UnbV" evidence="2">
    <location>
        <begin position="553"/>
        <end position="619"/>
    </location>
</feature>
<evidence type="ECO:0000313" key="4">
    <source>
        <dbReference type="Proteomes" id="UP001236507"/>
    </source>
</evidence>
<protein>
    <submittedName>
        <fullName evidence="3">VCBS repeat-containing protein</fullName>
    </submittedName>
</protein>
<comment type="caution">
    <text evidence="3">The sequence shown here is derived from an EMBL/GenBank/DDBJ whole genome shotgun (WGS) entry which is preliminary data.</text>
</comment>